<dbReference type="OrthoDB" id="2444217at2759"/>
<protein>
    <submittedName>
        <fullName evidence="1">Zinc finger bed domain-containing protein 1-like</fullName>
    </submittedName>
</protein>
<reference evidence="1 2" key="1">
    <citation type="journal article" date="2019" name="Environ. Microbiol.">
        <title>At the nexus of three kingdoms: the genome of the mycorrhizal fungus Gigaspora margarita provides insights into plant, endobacterial and fungal interactions.</title>
        <authorList>
            <person name="Venice F."/>
            <person name="Ghignone S."/>
            <person name="Salvioli di Fossalunga A."/>
            <person name="Amselem J."/>
            <person name="Novero M."/>
            <person name="Xianan X."/>
            <person name="Sedzielewska Toro K."/>
            <person name="Morin E."/>
            <person name="Lipzen A."/>
            <person name="Grigoriev I.V."/>
            <person name="Henrissat B."/>
            <person name="Martin F.M."/>
            <person name="Bonfante P."/>
        </authorList>
    </citation>
    <scope>NUCLEOTIDE SEQUENCE [LARGE SCALE GENOMIC DNA]</scope>
    <source>
        <strain evidence="1 2">BEG34</strain>
    </source>
</reference>
<evidence type="ECO:0000313" key="1">
    <source>
        <dbReference type="EMBL" id="KAF0454382.1"/>
    </source>
</evidence>
<dbReference type="Proteomes" id="UP000439903">
    <property type="component" value="Unassembled WGS sequence"/>
</dbReference>
<gene>
    <name evidence="1" type="ORF">F8M41_001613</name>
</gene>
<dbReference type="EMBL" id="WTPW01001130">
    <property type="protein sequence ID" value="KAF0454382.1"/>
    <property type="molecule type" value="Genomic_DNA"/>
</dbReference>
<organism evidence="1 2">
    <name type="scientific">Gigaspora margarita</name>
    <dbReference type="NCBI Taxonomy" id="4874"/>
    <lineage>
        <taxon>Eukaryota</taxon>
        <taxon>Fungi</taxon>
        <taxon>Fungi incertae sedis</taxon>
        <taxon>Mucoromycota</taxon>
        <taxon>Glomeromycotina</taxon>
        <taxon>Glomeromycetes</taxon>
        <taxon>Diversisporales</taxon>
        <taxon>Gigasporaceae</taxon>
        <taxon>Gigaspora</taxon>
    </lineage>
</organism>
<accession>A0A8H4A9W1</accession>
<dbReference type="AlphaFoldDB" id="A0A8H4A9W1"/>
<keyword evidence="2" id="KW-1185">Reference proteome</keyword>
<sequence length="143" mass="16531">MNSDQNSDYGYEDYDDYKNESYGYNDYILYSEPLLEINTSSLSTLEKQNALILKSNAALPSIPEIDIILSKNYHLCGSIFFYRKKPNNLVCFKCNIEFSDKTGNSTLKNHLKNQHNIIISRIKAQSKLAFVCNDPWSEKQKKI</sequence>
<evidence type="ECO:0000313" key="2">
    <source>
        <dbReference type="Proteomes" id="UP000439903"/>
    </source>
</evidence>
<proteinExistence type="predicted"/>
<comment type="caution">
    <text evidence="1">The sequence shown here is derived from an EMBL/GenBank/DDBJ whole genome shotgun (WGS) entry which is preliminary data.</text>
</comment>
<name>A0A8H4A9W1_GIGMA</name>